<feature type="transmembrane region" description="Helical" evidence="8">
    <location>
        <begin position="187"/>
        <end position="204"/>
    </location>
</feature>
<feature type="transmembrane region" description="Helical" evidence="8">
    <location>
        <begin position="63"/>
        <end position="92"/>
    </location>
</feature>
<evidence type="ECO:0000256" key="5">
    <source>
        <dbReference type="ARBA" id="ARBA00022692"/>
    </source>
</evidence>
<sequence>MTTTFRQSAISGIKDYLPLCLGQLPWALASGVAMKSAGFSLWECIGMTLIVYSGSAQLGTLPLIVSGASIFVVGLTTIALALRFLIFSALMAPAFEGCNKKVKIWAGYVMSDGVIAAYSQKILADPQLESRTGLYLGTSSFNVMTWMLGTVVGAVFTQQIPEEYHFEFMATIALAILLAPALKQWKAAAVCLVSGLTACLLIQLPMRLGFFIAILAGLGTGALFETLERKRK</sequence>
<comment type="caution">
    <text evidence="9">The sequence shown here is derived from an EMBL/GenBank/DDBJ whole genome shotgun (WGS) entry which is preliminary data.</text>
</comment>
<dbReference type="PANTHER" id="PTHR34979:SF1">
    <property type="entry name" value="INNER MEMBRANE PROTEIN YGAZ"/>
    <property type="match status" value="1"/>
</dbReference>
<gene>
    <name evidence="9" type="ORF">LIN78_15780</name>
</gene>
<proteinExistence type="inferred from homology"/>
<keyword evidence="6 8" id="KW-1133">Transmembrane helix</keyword>
<dbReference type="InterPro" id="IPR011606">
    <property type="entry name" value="Brnchd-chn_aa_trnsp_permease"/>
</dbReference>
<comment type="similarity">
    <text evidence="2">Belongs to the AzlC family.</text>
</comment>
<keyword evidence="10" id="KW-1185">Reference proteome</keyword>
<feature type="transmembrane region" description="Helical" evidence="8">
    <location>
        <begin position="135"/>
        <end position="158"/>
    </location>
</feature>
<protein>
    <submittedName>
        <fullName evidence="9">AzlC family ABC transporter permease</fullName>
    </submittedName>
</protein>
<evidence type="ECO:0000256" key="6">
    <source>
        <dbReference type="ARBA" id="ARBA00022989"/>
    </source>
</evidence>
<evidence type="ECO:0000256" key="2">
    <source>
        <dbReference type="ARBA" id="ARBA00010735"/>
    </source>
</evidence>
<feature type="transmembrane region" description="Helical" evidence="8">
    <location>
        <begin position="164"/>
        <end position="182"/>
    </location>
</feature>
<keyword evidence="4" id="KW-1003">Cell membrane</keyword>
<name>A0ABS8DA22_9NEIS</name>
<dbReference type="EMBL" id="JAJBZT010000011">
    <property type="protein sequence ID" value="MCB6185007.1"/>
    <property type="molecule type" value="Genomic_DNA"/>
</dbReference>
<evidence type="ECO:0000313" key="10">
    <source>
        <dbReference type="Proteomes" id="UP001165395"/>
    </source>
</evidence>
<feature type="transmembrane region" description="Helical" evidence="8">
    <location>
        <begin position="26"/>
        <end position="51"/>
    </location>
</feature>
<keyword evidence="5 8" id="KW-0812">Transmembrane</keyword>
<reference evidence="9" key="1">
    <citation type="submission" date="2021-10" db="EMBL/GenBank/DDBJ databases">
        <title>The complete genome sequence of Leeia sp. TBRC 13508.</title>
        <authorList>
            <person name="Charoenyingcharoen P."/>
            <person name="Yukphan P."/>
        </authorList>
    </citation>
    <scope>NUCLEOTIDE SEQUENCE</scope>
    <source>
        <strain evidence="9">TBRC 13508</strain>
    </source>
</reference>
<feature type="transmembrane region" description="Helical" evidence="8">
    <location>
        <begin position="210"/>
        <end position="227"/>
    </location>
</feature>
<organism evidence="9 10">
    <name type="scientific">Leeia speluncae</name>
    <dbReference type="NCBI Taxonomy" id="2884804"/>
    <lineage>
        <taxon>Bacteria</taxon>
        <taxon>Pseudomonadati</taxon>
        <taxon>Pseudomonadota</taxon>
        <taxon>Betaproteobacteria</taxon>
        <taxon>Neisseriales</taxon>
        <taxon>Leeiaceae</taxon>
        <taxon>Leeia</taxon>
    </lineage>
</organism>
<dbReference type="PANTHER" id="PTHR34979">
    <property type="entry name" value="INNER MEMBRANE PROTEIN YGAZ"/>
    <property type="match status" value="1"/>
</dbReference>
<evidence type="ECO:0000256" key="8">
    <source>
        <dbReference type="SAM" id="Phobius"/>
    </source>
</evidence>
<comment type="subcellular location">
    <subcellularLocation>
        <location evidence="1">Cell membrane</location>
        <topology evidence="1">Multi-pass membrane protein</topology>
    </subcellularLocation>
</comment>
<dbReference type="Proteomes" id="UP001165395">
    <property type="component" value="Unassembled WGS sequence"/>
</dbReference>
<evidence type="ECO:0000313" key="9">
    <source>
        <dbReference type="EMBL" id="MCB6185007.1"/>
    </source>
</evidence>
<dbReference type="RefSeq" id="WP_227181827.1">
    <property type="nucleotide sequence ID" value="NZ_JAJBZT010000011.1"/>
</dbReference>
<evidence type="ECO:0000256" key="3">
    <source>
        <dbReference type="ARBA" id="ARBA00022448"/>
    </source>
</evidence>
<keyword evidence="7 8" id="KW-0472">Membrane</keyword>
<evidence type="ECO:0000256" key="4">
    <source>
        <dbReference type="ARBA" id="ARBA00022475"/>
    </source>
</evidence>
<dbReference type="Pfam" id="PF03591">
    <property type="entry name" value="AzlC"/>
    <property type="match status" value="1"/>
</dbReference>
<evidence type="ECO:0000256" key="1">
    <source>
        <dbReference type="ARBA" id="ARBA00004651"/>
    </source>
</evidence>
<accession>A0ABS8DA22</accession>
<keyword evidence="3" id="KW-0813">Transport</keyword>
<evidence type="ECO:0000256" key="7">
    <source>
        <dbReference type="ARBA" id="ARBA00023136"/>
    </source>
</evidence>